<gene>
    <name evidence="2" type="ORF">GCM10022380_81310</name>
</gene>
<dbReference type="EMBL" id="BAABCM010000019">
    <property type="protein sequence ID" value="GAA3850999.1"/>
    <property type="molecule type" value="Genomic_DNA"/>
</dbReference>
<name>A0ABP7JQH7_9PSEU</name>
<reference evidence="3" key="1">
    <citation type="journal article" date="2019" name="Int. J. Syst. Evol. Microbiol.">
        <title>The Global Catalogue of Microorganisms (GCM) 10K type strain sequencing project: providing services to taxonomists for standard genome sequencing and annotation.</title>
        <authorList>
            <consortium name="The Broad Institute Genomics Platform"/>
            <consortium name="The Broad Institute Genome Sequencing Center for Infectious Disease"/>
            <person name="Wu L."/>
            <person name="Ma J."/>
        </authorList>
    </citation>
    <scope>NUCLEOTIDE SEQUENCE [LARGE SCALE GENOMIC DNA]</scope>
    <source>
        <strain evidence="3">JCM 17017</strain>
    </source>
</reference>
<proteinExistence type="predicted"/>
<protein>
    <submittedName>
        <fullName evidence="2">Helix-turn-helix transcriptional regulator</fullName>
    </submittedName>
</protein>
<evidence type="ECO:0000313" key="3">
    <source>
        <dbReference type="Proteomes" id="UP001501624"/>
    </source>
</evidence>
<accession>A0ABP7JQH7</accession>
<keyword evidence="3" id="KW-1185">Reference proteome</keyword>
<organism evidence="2 3">
    <name type="scientific">Amycolatopsis tucumanensis</name>
    <dbReference type="NCBI Taxonomy" id="401106"/>
    <lineage>
        <taxon>Bacteria</taxon>
        <taxon>Bacillati</taxon>
        <taxon>Actinomycetota</taxon>
        <taxon>Actinomycetes</taxon>
        <taxon>Pseudonocardiales</taxon>
        <taxon>Pseudonocardiaceae</taxon>
        <taxon>Amycolatopsis</taxon>
    </lineage>
</organism>
<dbReference type="Proteomes" id="UP001501624">
    <property type="component" value="Unassembled WGS sequence"/>
</dbReference>
<evidence type="ECO:0000256" key="1">
    <source>
        <dbReference type="SAM" id="MobiDB-lite"/>
    </source>
</evidence>
<comment type="caution">
    <text evidence="2">The sequence shown here is derived from an EMBL/GenBank/DDBJ whole genome shotgun (WGS) entry which is preliminary data.</text>
</comment>
<sequence>MTIEPNDRLKRARERVESPNATGQPLSRQELAELVNAWIRTHKDRRDDLNANYIGKLETGRIRWPQDPIRREAFRAVLGAATDADLGFQRPRRSRSTVADVDRQQFLRAAVGVTAGAAIARSSLADLLAPSERTPVPASIGMDHVREVRTAASAFGSWDATYGGGVVREAVTAQLIHCAELLNARCSPAVRRDMLSAVGYLAHVTAFMAFDAYAHEDARRMFDFALLCAENAGDWHLRAKVLSSMARQAIWCGDADGGLTYTELALVRADRLTATEQAMLHTARARALAKLGRVEETAAAVGVADDAFSRSQPDNDPPWMAYYDAAQHAGDTGHALWDTAMHGHFRSEARRRLAAAVAGHDAGHARSRAISQIKLASLVMVTGDPAEAAALGTQALDWSGPIKSRRAADDLRDLRKLARDHDRENAVAELAHRIGGAVAR</sequence>
<feature type="compositionally biased region" description="Basic and acidic residues" evidence="1">
    <location>
        <begin position="1"/>
        <end position="17"/>
    </location>
</feature>
<feature type="region of interest" description="Disordered" evidence="1">
    <location>
        <begin position="1"/>
        <end position="25"/>
    </location>
</feature>
<evidence type="ECO:0000313" key="2">
    <source>
        <dbReference type="EMBL" id="GAA3850999.1"/>
    </source>
</evidence>
<dbReference type="RefSeq" id="WP_237337566.1">
    <property type="nucleotide sequence ID" value="NZ_BAABCM010000019.1"/>
</dbReference>